<protein>
    <recommendedName>
        <fullName evidence="6">Phosphofructokinase</fullName>
    </recommendedName>
</protein>
<dbReference type="InterPro" id="IPR002173">
    <property type="entry name" value="Carboh/pur_kinase_PfkB_CS"/>
</dbReference>
<sequence length="312" mass="32336">MTRILTITPNPALDLSTTTETVRDTSKLRCTAARFDPGGGGINVARVVRRLGGDCLAVFPVGGATGQRLRGLLEEEDLPCHCVDIAGETRESFSVRERSTGRDFRFVLPGPELAPAEWQACLDALATHARPGGFVVTSGSLPPGAPADFHARVAQRARAVGCRVAVDASGLPLAEALRAGVDLVKPSLRELRELTGLPLATEPERLAAARALVRDGRAGIVALSLGAEGALLVGAGTELRAPPVPVEVATTVGAGDSFLAGLICVLACGEPLEEAFRTGMAASAAALLGLGTTLCRASDVRRLREAVTIARI</sequence>
<feature type="domain" description="Carbohydrate kinase PfkB" evidence="7">
    <location>
        <begin position="14"/>
        <end position="295"/>
    </location>
</feature>
<name>A0A5C8NVT6_9BURK</name>
<dbReference type="Pfam" id="PF00294">
    <property type="entry name" value="PfkB"/>
    <property type="match status" value="1"/>
</dbReference>
<dbReference type="InterPro" id="IPR017583">
    <property type="entry name" value="Tagatose/fructose_Pkinase"/>
</dbReference>
<evidence type="ECO:0000256" key="3">
    <source>
        <dbReference type="ARBA" id="ARBA00022741"/>
    </source>
</evidence>
<dbReference type="SUPFAM" id="SSF53613">
    <property type="entry name" value="Ribokinase-like"/>
    <property type="match status" value="1"/>
</dbReference>
<dbReference type="OrthoDB" id="9801219at2"/>
<dbReference type="PROSITE" id="PS00583">
    <property type="entry name" value="PFKB_KINASES_1"/>
    <property type="match status" value="1"/>
</dbReference>
<dbReference type="Gene3D" id="3.40.1190.20">
    <property type="match status" value="1"/>
</dbReference>
<dbReference type="FunFam" id="3.40.1190.20:FF:000001">
    <property type="entry name" value="Phosphofructokinase"/>
    <property type="match status" value="1"/>
</dbReference>
<dbReference type="GO" id="GO:0003872">
    <property type="term" value="F:6-phosphofructokinase activity"/>
    <property type="evidence" value="ECO:0007669"/>
    <property type="project" value="TreeGrafter"/>
</dbReference>
<dbReference type="RefSeq" id="WP_147704408.1">
    <property type="nucleotide sequence ID" value="NZ_VDUY01000004.1"/>
</dbReference>
<gene>
    <name evidence="8" type="ORF">FHP08_10430</name>
</gene>
<dbReference type="PANTHER" id="PTHR46566:SF2">
    <property type="entry name" value="ATP-DEPENDENT 6-PHOSPHOFRUCTOKINASE ISOZYME 2"/>
    <property type="match status" value="1"/>
</dbReference>
<evidence type="ECO:0000256" key="6">
    <source>
        <dbReference type="PIRNR" id="PIRNR000535"/>
    </source>
</evidence>
<comment type="similarity">
    <text evidence="1 6">Belongs to the carbohydrate kinase PfkB family.</text>
</comment>
<dbReference type="InterPro" id="IPR011611">
    <property type="entry name" value="PfkB_dom"/>
</dbReference>
<keyword evidence="4 8" id="KW-0418">Kinase</keyword>
<dbReference type="PANTHER" id="PTHR46566">
    <property type="entry name" value="1-PHOSPHOFRUCTOKINASE-RELATED"/>
    <property type="match status" value="1"/>
</dbReference>
<dbReference type="PIRSF" id="PIRSF000535">
    <property type="entry name" value="1PFK/6PFK/LacC"/>
    <property type="match status" value="1"/>
</dbReference>
<evidence type="ECO:0000259" key="7">
    <source>
        <dbReference type="Pfam" id="PF00294"/>
    </source>
</evidence>
<dbReference type="AlphaFoldDB" id="A0A5C8NVT6"/>
<dbReference type="NCBIfam" id="TIGR03168">
    <property type="entry name" value="1-PFK"/>
    <property type="match status" value="1"/>
</dbReference>
<dbReference type="CDD" id="cd01164">
    <property type="entry name" value="FruK_PfkB_like"/>
    <property type="match status" value="1"/>
</dbReference>
<evidence type="ECO:0000256" key="5">
    <source>
        <dbReference type="ARBA" id="ARBA00022840"/>
    </source>
</evidence>
<keyword evidence="2 6" id="KW-0808">Transferase</keyword>
<organism evidence="8 9">
    <name type="scientific">Zeimonas arvi</name>
    <dbReference type="NCBI Taxonomy" id="2498847"/>
    <lineage>
        <taxon>Bacteria</taxon>
        <taxon>Pseudomonadati</taxon>
        <taxon>Pseudomonadota</taxon>
        <taxon>Betaproteobacteria</taxon>
        <taxon>Burkholderiales</taxon>
        <taxon>Burkholderiaceae</taxon>
        <taxon>Zeimonas</taxon>
    </lineage>
</organism>
<keyword evidence="9" id="KW-1185">Reference proteome</keyword>
<dbReference type="GO" id="GO:0005524">
    <property type="term" value="F:ATP binding"/>
    <property type="evidence" value="ECO:0007669"/>
    <property type="project" value="UniProtKB-KW"/>
</dbReference>
<evidence type="ECO:0000313" key="9">
    <source>
        <dbReference type="Proteomes" id="UP000321548"/>
    </source>
</evidence>
<dbReference type="Proteomes" id="UP000321548">
    <property type="component" value="Unassembled WGS sequence"/>
</dbReference>
<evidence type="ECO:0000313" key="8">
    <source>
        <dbReference type="EMBL" id="TXL65212.1"/>
    </source>
</evidence>
<dbReference type="InterPro" id="IPR029056">
    <property type="entry name" value="Ribokinase-like"/>
</dbReference>
<reference evidence="8 9" key="1">
    <citation type="submission" date="2019-06" db="EMBL/GenBank/DDBJ databases">
        <title>Quisquiliibacterium sp. nov., isolated from a maize field.</title>
        <authorList>
            <person name="Lin S.-Y."/>
            <person name="Tsai C.-F."/>
            <person name="Young C.-C."/>
        </authorList>
    </citation>
    <scope>NUCLEOTIDE SEQUENCE [LARGE SCALE GENOMIC DNA]</scope>
    <source>
        <strain evidence="8 9">CC-CFT501</strain>
    </source>
</reference>
<evidence type="ECO:0000256" key="4">
    <source>
        <dbReference type="ARBA" id="ARBA00022777"/>
    </source>
</evidence>
<comment type="caution">
    <text evidence="8">The sequence shown here is derived from an EMBL/GenBank/DDBJ whole genome shotgun (WGS) entry which is preliminary data.</text>
</comment>
<keyword evidence="3" id="KW-0547">Nucleotide-binding</keyword>
<accession>A0A5C8NVT6</accession>
<proteinExistence type="inferred from homology"/>
<dbReference type="EMBL" id="VDUY01000004">
    <property type="protein sequence ID" value="TXL65212.1"/>
    <property type="molecule type" value="Genomic_DNA"/>
</dbReference>
<dbReference type="GO" id="GO:0005829">
    <property type="term" value="C:cytosol"/>
    <property type="evidence" value="ECO:0007669"/>
    <property type="project" value="TreeGrafter"/>
</dbReference>
<evidence type="ECO:0000256" key="1">
    <source>
        <dbReference type="ARBA" id="ARBA00010688"/>
    </source>
</evidence>
<evidence type="ECO:0000256" key="2">
    <source>
        <dbReference type="ARBA" id="ARBA00022679"/>
    </source>
</evidence>
<keyword evidence="5" id="KW-0067">ATP-binding</keyword>